<protein>
    <submittedName>
        <fullName evidence="11">Venom polypeptide</fullName>
    </submittedName>
</protein>
<evidence type="ECO:0000256" key="5">
    <source>
        <dbReference type="ARBA" id="ARBA00022801"/>
    </source>
</evidence>
<dbReference type="SMART" id="SM00020">
    <property type="entry name" value="Tryp_SPc"/>
    <property type="match status" value="1"/>
</dbReference>
<dbReference type="GO" id="GO:0005576">
    <property type="term" value="C:extracellular region"/>
    <property type="evidence" value="ECO:0007669"/>
    <property type="project" value="UniProtKB-SubCell"/>
</dbReference>
<accession>A0A3G5BIK7</accession>
<dbReference type="AlphaFoldDB" id="A0A3G5BIK7"/>
<dbReference type="Gene3D" id="2.40.10.10">
    <property type="entry name" value="Trypsin-like serine proteases"/>
    <property type="match status" value="1"/>
</dbReference>
<dbReference type="EMBL" id="MK075214">
    <property type="protein sequence ID" value="AYV99617.1"/>
    <property type="molecule type" value="mRNA"/>
</dbReference>
<comment type="subcellular location">
    <subcellularLocation>
        <location evidence="1">Secreted</location>
    </subcellularLocation>
</comment>
<sequence>MMVVSVLLVISAVVAVGISSPTLPAFRITPLIKPEGRIISGEKASLGEIPHQVIISRKPNKGFYCGGSIISPEWVLTAAHCITYKSIALSFGSVQLKAKAPVNMIATEFFKHPNYVEKPLENDIALIKLPEPLTFTDTIKPITLVPRSQAADLFVGARAMISGFGLTNDEILEYSNDLLYAFVDIVPNKVCLDRYGPHVLKDTGMCAKGADGTNQNVCNGDSGGALVATLNENTYQIGINSFAAEYDCENKENPTGFTRVGSYLDFISKTTGILM</sequence>
<dbReference type="PRINTS" id="PR00722">
    <property type="entry name" value="CHYMOTRYPSIN"/>
</dbReference>
<dbReference type="FunFam" id="2.40.10.10:FF:000068">
    <property type="entry name" value="transmembrane protease serine 2"/>
    <property type="match status" value="1"/>
</dbReference>
<dbReference type="PROSITE" id="PS00135">
    <property type="entry name" value="TRYPSIN_SER"/>
    <property type="match status" value="1"/>
</dbReference>
<comment type="similarity">
    <text evidence="2">Belongs to the peptidase S1 family.</text>
</comment>
<evidence type="ECO:0000259" key="10">
    <source>
        <dbReference type="PROSITE" id="PS50240"/>
    </source>
</evidence>
<dbReference type="PROSITE" id="PS00134">
    <property type="entry name" value="TRYPSIN_HIS"/>
    <property type="match status" value="1"/>
</dbReference>
<proteinExistence type="evidence at transcript level"/>
<dbReference type="InterPro" id="IPR018114">
    <property type="entry name" value="TRYPSIN_HIS"/>
</dbReference>
<dbReference type="GO" id="GO:0006508">
    <property type="term" value="P:proteolysis"/>
    <property type="evidence" value="ECO:0007669"/>
    <property type="project" value="UniProtKB-KW"/>
</dbReference>
<dbReference type="Pfam" id="PF00089">
    <property type="entry name" value="Trypsin"/>
    <property type="match status" value="1"/>
</dbReference>
<keyword evidence="3" id="KW-0964">Secreted</keyword>
<evidence type="ECO:0000256" key="6">
    <source>
        <dbReference type="ARBA" id="ARBA00022825"/>
    </source>
</evidence>
<name>A0A3G5BIK7_DOLGE</name>
<dbReference type="InterPro" id="IPR001254">
    <property type="entry name" value="Trypsin_dom"/>
</dbReference>
<dbReference type="CDD" id="cd00190">
    <property type="entry name" value="Tryp_SPc"/>
    <property type="match status" value="1"/>
</dbReference>
<keyword evidence="7" id="KW-1015">Disulfide bond</keyword>
<evidence type="ECO:0000256" key="7">
    <source>
        <dbReference type="ARBA" id="ARBA00023157"/>
    </source>
</evidence>
<keyword evidence="9" id="KW-0732">Signal</keyword>
<feature type="signal peptide" evidence="9">
    <location>
        <begin position="1"/>
        <end position="19"/>
    </location>
</feature>
<feature type="chain" id="PRO_5017986160" evidence="9">
    <location>
        <begin position="20"/>
        <end position="275"/>
    </location>
</feature>
<organism evidence="11">
    <name type="scientific">Dolopus genitalis</name>
    <name type="common">Giant Australian assassin fly</name>
    <name type="synonym">Asilus genitalis</name>
    <dbReference type="NCBI Taxonomy" id="2488630"/>
    <lineage>
        <taxon>Eukaryota</taxon>
        <taxon>Metazoa</taxon>
        <taxon>Ecdysozoa</taxon>
        <taxon>Arthropoda</taxon>
        <taxon>Hexapoda</taxon>
        <taxon>Insecta</taxon>
        <taxon>Pterygota</taxon>
        <taxon>Neoptera</taxon>
        <taxon>Endopterygota</taxon>
        <taxon>Diptera</taxon>
        <taxon>Brachycera</taxon>
        <taxon>Muscomorpha</taxon>
        <taxon>Asiloidea</taxon>
        <taxon>Asilidae</taxon>
        <taxon>Asilinae</taxon>
        <taxon>Dolopus</taxon>
    </lineage>
</organism>
<keyword evidence="5 8" id="KW-0378">Hydrolase</keyword>
<dbReference type="PROSITE" id="PS50240">
    <property type="entry name" value="TRYPSIN_DOM"/>
    <property type="match status" value="1"/>
</dbReference>
<dbReference type="GO" id="GO:0004252">
    <property type="term" value="F:serine-type endopeptidase activity"/>
    <property type="evidence" value="ECO:0007669"/>
    <property type="project" value="InterPro"/>
</dbReference>
<evidence type="ECO:0000313" key="11">
    <source>
        <dbReference type="EMBL" id="AYV99617.1"/>
    </source>
</evidence>
<dbReference type="InterPro" id="IPR033116">
    <property type="entry name" value="TRYPSIN_SER"/>
</dbReference>
<reference evidence="11" key="1">
    <citation type="journal article" date="2018" name="Toxins">
        <title>Buzz kill: function and proteomic composition of venom from the giant assassin fly Dolopus genitalis (Diptera: Asilidae).</title>
        <authorList>
            <person name="Walker A.A."/>
            <person name="Dobson J."/>
            <person name="Jin J."/>
            <person name="Robinson S.D."/>
            <person name="Herzig V."/>
            <person name="Vetter I."/>
            <person name="King G.F."/>
            <person name="Fry B.G."/>
        </authorList>
    </citation>
    <scope>NUCLEOTIDE SEQUENCE</scope>
    <source>
        <strain evidence="11">Dg96</strain>
        <tissue evidence="11">Venom/thoracic glands</tissue>
    </source>
</reference>
<dbReference type="InterPro" id="IPR043504">
    <property type="entry name" value="Peptidase_S1_PA_chymotrypsin"/>
</dbReference>
<dbReference type="InterPro" id="IPR050430">
    <property type="entry name" value="Peptidase_S1"/>
</dbReference>
<dbReference type="InterPro" id="IPR009003">
    <property type="entry name" value="Peptidase_S1_PA"/>
</dbReference>
<evidence type="ECO:0000256" key="3">
    <source>
        <dbReference type="ARBA" id="ARBA00022525"/>
    </source>
</evidence>
<evidence type="ECO:0000256" key="8">
    <source>
        <dbReference type="RuleBase" id="RU363034"/>
    </source>
</evidence>
<evidence type="ECO:0000256" key="1">
    <source>
        <dbReference type="ARBA" id="ARBA00004613"/>
    </source>
</evidence>
<evidence type="ECO:0000256" key="9">
    <source>
        <dbReference type="SAM" id="SignalP"/>
    </source>
</evidence>
<keyword evidence="6 8" id="KW-0720">Serine protease</keyword>
<dbReference type="InterPro" id="IPR001314">
    <property type="entry name" value="Peptidase_S1A"/>
</dbReference>
<feature type="domain" description="Peptidase S1" evidence="10">
    <location>
        <begin position="38"/>
        <end position="272"/>
    </location>
</feature>
<dbReference type="PANTHER" id="PTHR24276:SF91">
    <property type="entry name" value="AT26814P-RELATED"/>
    <property type="match status" value="1"/>
</dbReference>
<evidence type="ECO:0000256" key="4">
    <source>
        <dbReference type="ARBA" id="ARBA00022670"/>
    </source>
</evidence>
<dbReference type="PANTHER" id="PTHR24276">
    <property type="entry name" value="POLYSERASE-RELATED"/>
    <property type="match status" value="1"/>
</dbReference>
<keyword evidence="4 8" id="KW-0645">Protease</keyword>
<dbReference type="SUPFAM" id="SSF50494">
    <property type="entry name" value="Trypsin-like serine proteases"/>
    <property type="match status" value="1"/>
</dbReference>
<evidence type="ECO:0000256" key="2">
    <source>
        <dbReference type="ARBA" id="ARBA00007664"/>
    </source>
</evidence>